<name>A0AAD8J965_9APIA</name>
<sequence>MKQRIDVKLTIKNEKHRSKAMQIVAGIMGVSSVTMGGDDKNILIVIGNEVDAVTLTRSLIKKIGNATLVRVVPLDDGRFDPEQAEASMSYEGQSNNYGDYTYGQPKYGYYNLPVPQYYPPPYYYQYQRPNEW</sequence>
<keyword evidence="2" id="KW-1185">Reference proteome</keyword>
<dbReference type="PANTHER" id="PTHR46932:SF12">
    <property type="entry name" value="HEAVY METAL-ASSOCIATED ISOPRENYLATED PLANT PROTEIN 47"/>
    <property type="match status" value="1"/>
</dbReference>
<dbReference type="PANTHER" id="PTHR46932">
    <property type="entry name" value="HEAVY METAL-ASSOCIATED ISOPRENYLATED PLANT PROTEIN 47"/>
    <property type="match status" value="1"/>
</dbReference>
<evidence type="ECO:0000313" key="2">
    <source>
        <dbReference type="Proteomes" id="UP001237642"/>
    </source>
</evidence>
<dbReference type="AlphaFoldDB" id="A0AAD8J965"/>
<evidence type="ECO:0000313" key="1">
    <source>
        <dbReference type="EMBL" id="KAK1399179.1"/>
    </source>
</evidence>
<protein>
    <recommendedName>
        <fullName evidence="3">HMA domain-containing protein</fullName>
    </recommendedName>
</protein>
<dbReference type="Gene3D" id="3.30.70.100">
    <property type="match status" value="1"/>
</dbReference>
<dbReference type="InterPro" id="IPR042885">
    <property type="entry name" value="HIPP47/16"/>
</dbReference>
<gene>
    <name evidence="1" type="ORF">POM88_009042</name>
</gene>
<reference evidence="1" key="2">
    <citation type="submission" date="2023-05" db="EMBL/GenBank/DDBJ databases">
        <authorList>
            <person name="Schelkunov M.I."/>
        </authorList>
    </citation>
    <scope>NUCLEOTIDE SEQUENCE</scope>
    <source>
        <strain evidence="1">Hsosn_3</strain>
        <tissue evidence="1">Leaf</tissue>
    </source>
</reference>
<reference evidence="1" key="1">
    <citation type="submission" date="2023-02" db="EMBL/GenBank/DDBJ databases">
        <title>Genome of toxic invasive species Heracleum sosnowskyi carries increased number of genes despite the absence of recent whole-genome duplications.</title>
        <authorList>
            <person name="Schelkunov M."/>
            <person name="Shtratnikova V."/>
            <person name="Makarenko M."/>
            <person name="Klepikova A."/>
            <person name="Omelchenko D."/>
            <person name="Novikova G."/>
            <person name="Obukhova E."/>
            <person name="Bogdanov V."/>
            <person name="Penin A."/>
            <person name="Logacheva M."/>
        </authorList>
    </citation>
    <scope>NUCLEOTIDE SEQUENCE</scope>
    <source>
        <strain evidence="1">Hsosn_3</strain>
        <tissue evidence="1">Leaf</tissue>
    </source>
</reference>
<dbReference type="EMBL" id="JAUIZM010000002">
    <property type="protein sequence ID" value="KAK1399179.1"/>
    <property type="molecule type" value="Genomic_DNA"/>
</dbReference>
<dbReference type="Proteomes" id="UP001237642">
    <property type="component" value="Unassembled WGS sequence"/>
</dbReference>
<organism evidence="1 2">
    <name type="scientific">Heracleum sosnowskyi</name>
    <dbReference type="NCBI Taxonomy" id="360622"/>
    <lineage>
        <taxon>Eukaryota</taxon>
        <taxon>Viridiplantae</taxon>
        <taxon>Streptophyta</taxon>
        <taxon>Embryophyta</taxon>
        <taxon>Tracheophyta</taxon>
        <taxon>Spermatophyta</taxon>
        <taxon>Magnoliopsida</taxon>
        <taxon>eudicotyledons</taxon>
        <taxon>Gunneridae</taxon>
        <taxon>Pentapetalae</taxon>
        <taxon>asterids</taxon>
        <taxon>campanulids</taxon>
        <taxon>Apiales</taxon>
        <taxon>Apiaceae</taxon>
        <taxon>Apioideae</taxon>
        <taxon>apioid superclade</taxon>
        <taxon>Tordylieae</taxon>
        <taxon>Tordyliinae</taxon>
        <taxon>Heracleum</taxon>
    </lineage>
</organism>
<comment type="caution">
    <text evidence="1">The sequence shown here is derived from an EMBL/GenBank/DDBJ whole genome shotgun (WGS) entry which is preliminary data.</text>
</comment>
<accession>A0AAD8J965</accession>
<evidence type="ECO:0008006" key="3">
    <source>
        <dbReference type="Google" id="ProtNLM"/>
    </source>
</evidence>
<proteinExistence type="predicted"/>